<reference evidence="12 13" key="1">
    <citation type="submission" date="2019-11" db="EMBL/GenBank/DDBJ databases">
        <authorList>
            <person name="Cho J.-C."/>
        </authorList>
    </citation>
    <scope>NUCLEOTIDE SEQUENCE [LARGE SCALE GENOMIC DNA]</scope>
    <source>
        <strain evidence="11 12">JH1073</strain>
        <strain evidence="10 13">JH702</strain>
    </source>
</reference>
<evidence type="ECO:0000259" key="9">
    <source>
        <dbReference type="Pfam" id="PF13847"/>
    </source>
</evidence>
<comment type="catalytic activity">
    <reaction evidence="6">
        <text>arsenic triglutathione + [thioredoxin]-dithiol + S-adenosyl-L-methionine + 2 H2O = methylarsonous acid + [thioredoxin]-disulfide + 3 glutathione + S-adenosyl-L-homocysteine + H(+)</text>
        <dbReference type="Rhea" id="RHEA:69460"/>
        <dbReference type="Rhea" id="RHEA-COMP:10698"/>
        <dbReference type="Rhea" id="RHEA-COMP:10700"/>
        <dbReference type="ChEBI" id="CHEBI:15377"/>
        <dbReference type="ChEBI" id="CHEBI:15378"/>
        <dbReference type="ChEBI" id="CHEBI:17826"/>
        <dbReference type="ChEBI" id="CHEBI:29950"/>
        <dbReference type="ChEBI" id="CHEBI:50058"/>
        <dbReference type="ChEBI" id="CHEBI:57856"/>
        <dbReference type="ChEBI" id="CHEBI:57925"/>
        <dbReference type="ChEBI" id="CHEBI:59789"/>
        <dbReference type="ChEBI" id="CHEBI:183640"/>
        <dbReference type="EC" id="2.1.1.137"/>
    </reaction>
</comment>
<evidence type="ECO:0000256" key="2">
    <source>
        <dbReference type="ARBA" id="ARBA00022691"/>
    </source>
</evidence>
<evidence type="ECO:0000256" key="7">
    <source>
        <dbReference type="ARBA" id="ARBA00047943"/>
    </source>
</evidence>
<dbReference type="RefSeq" id="WP_342824978.1">
    <property type="nucleotide sequence ID" value="NZ_CP046146.1"/>
</dbReference>
<dbReference type="GO" id="GO:0032259">
    <property type="term" value="P:methylation"/>
    <property type="evidence" value="ECO:0007669"/>
    <property type="project" value="UniProtKB-KW"/>
</dbReference>
<dbReference type="Proteomes" id="UP001321249">
    <property type="component" value="Unassembled WGS sequence"/>
</dbReference>
<evidence type="ECO:0000256" key="3">
    <source>
        <dbReference type="ARBA" id="ARBA00034487"/>
    </source>
</evidence>
<dbReference type="AlphaFoldDB" id="A0AAJ5ZBR5"/>
<keyword evidence="11" id="KW-0489">Methyltransferase</keyword>
<keyword evidence="12" id="KW-1185">Reference proteome</keyword>
<evidence type="ECO:0000313" key="11">
    <source>
        <dbReference type="EMBL" id="WFG38442.1"/>
    </source>
</evidence>
<feature type="domain" description="Methyltransferase" evidence="9">
    <location>
        <begin position="104"/>
        <end position="250"/>
    </location>
</feature>
<dbReference type="SUPFAM" id="SSF53335">
    <property type="entry name" value="S-adenosyl-L-methionine-dependent methyltransferases"/>
    <property type="match status" value="1"/>
</dbReference>
<evidence type="ECO:0000256" key="6">
    <source>
        <dbReference type="ARBA" id="ARBA00047941"/>
    </source>
</evidence>
<sequence>MAEARKFVFVSPDYGSSITENGCCGSGCCDFEAVVLSGNAKDITNAVKQRYGALAERAGKRGLEASEDKSSDKFYSDSERALISDEVAGASTGVGNPVRFAEIKAGEIVLDLGSGGGIDCFIAASQVGSEGKVIGVDMTPRMASSARDNAKKLTTTNVTFKRGHIEQIPQDETSVDVVISNNAIALSEWKHLVFSEMFRVLKPGGRFVISERVVTEALPESVQDSTHEWVEGIAGASLKNKFIETIETAGFVDVEVVDEQPNNDGDEEWRSSLVTSTIRAFKPDR</sequence>
<comment type="similarity">
    <text evidence="3">Belongs to the methyltransferase superfamily. Arsenite methyltransferase family.</text>
</comment>
<dbReference type="EMBL" id="WMBE01000002">
    <property type="protein sequence ID" value="MDG0867029.1"/>
    <property type="molecule type" value="Genomic_DNA"/>
</dbReference>
<evidence type="ECO:0000313" key="13">
    <source>
        <dbReference type="Proteomes" id="UP001321249"/>
    </source>
</evidence>
<evidence type="ECO:0000256" key="8">
    <source>
        <dbReference type="ARBA" id="ARBA00048428"/>
    </source>
</evidence>
<gene>
    <name evidence="10" type="ORF">GKO46_08080</name>
    <name evidence="11" type="ORF">GKO48_02085</name>
</gene>
<dbReference type="Pfam" id="PF13847">
    <property type="entry name" value="Methyltransf_31"/>
    <property type="match status" value="1"/>
</dbReference>
<organism evidence="11 12">
    <name type="scientific">Candidatus Lucifugimonas marina</name>
    <dbReference type="NCBI Taxonomy" id="3038979"/>
    <lineage>
        <taxon>Bacteria</taxon>
        <taxon>Bacillati</taxon>
        <taxon>Chloroflexota</taxon>
        <taxon>Dehalococcoidia</taxon>
        <taxon>SAR202 cluster</taxon>
        <taxon>Candidatus Lucifugimonadales</taxon>
        <taxon>Candidatus Lucifugimonadaceae</taxon>
        <taxon>Candidatus Lucifugimonas</taxon>
    </lineage>
</organism>
<proteinExistence type="inferred from homology"/>
<dbReference type="InterPro" id="IPR026669">
    <property type="entry name" value="Arsenite_MeTrfase-like"/>
</dbReference>
<evidence type="ECO:0000313" key="10">
    <source>
        <dbReference type="EMBL" id="MDG0867029.1"/>
    </source>
</evidence>
<dbReference type="InterPro" id="IPR025714">
    <property type="entry name" value="Methyltranfer_dom"/>
</dbReference>
<evidence type="ECO:0000256" key="4">
    <source>
        <dbReference type="ARBA" id="ARBA00034521"/>
    </source>
</evidence>
<evidence type="ECO:0000256" key="5">
    <source>
        <dbReference type="ARBA" id="ARBA00034545"/>
    </source>
</evidence>
<reference evidence="12" key="3">
    <citation type="submission" date="2023-06" db="EMBL/GenBank/DDBJ databases">
        <title>Pangenomics reveal diversification of enzyme families and niche specialization in globally abundant SAR202 bacteria.</title>
        <authorList>
            <person name="Saw J.H.W."/>
        </authorList>
    </citation>
    <scope>NUCLEOTIDE SEQUENCE [LARGE SCALE GENOMIC DNA]</scope>
    <source>
        <strain evidence="12">JH1073</strain>
    </source>
</reference>
<dbReference type="EMBL" id="CP046147">
    <property type="protein sequence ID" value="WFG38442.1"/>
    <property type="molecule type" value="Genomic_DNA"/>
</dbReference>
<reference evidence="11" key="2">
    <citation type="journal article" date="2023" name="Nat. Commun.">
        <title>Cultivation of marine bacteria of the SAR202 clade.</title>
        <authorList>
            <person name="Lim Y."/>
            <person name="Seo J.H."/>
            <person name="Giovannoni S.J."/>
            <person name="Kang I."/>
            <person name="Cho J.C."/>
        </authorList>
    </citation>
    <scope>NUCLEOTIDE SEQUENCE</scope>
    <source>
        <strain evidence="11">JH1073</strain>
    </source>
</reference>
<comment type="catalytic activity">
    <reaction evidence="8">
        <text>arsenic triglutathione + 3 [thioredoxin]-dithiol + 3 S-adenosyl-L-methionine = trimethylarsine + 3 [thioredoxin]-disulfide + 3 glutathione + 3 S-adenosyl-L-homocysteine + 3 H(+)</text>
        <dbReference type="Rhea" id="RHEA:69432"/>
        <dbReference type="Rhea" id="RHEA-COMP:10698"/>
        <dbReference type="Rhea" id="RHEA-COMP:10700"/>
        <dbReference type="ChEBI" id="CHEBI:15378"/>
        <dbReference type="ChEBI" id="CHEBI:27130"/>
        <dbReference type="ChEBI" id="CHEBI:29950"/>
        <dbReference type="ChEBI" id="CHEBI:50058"/>
        <dbReference type="ChEBI" id="CHEBI:57856"/>
        <dbReference type="ChEBI" id="CHEBI:57925"/>
        <dbReference type="ChEBI" id="CHEBI:59789"/>
        <dbReference type="ChEBI" id="CHEBI:183640"/>
        <dbReference type="EC" id="2.1.1.137"/>
    </reaction>
</comment>
<dbReference type="Gene3D" id="3.40.50.150">
    <property type="entry name" value="Vaccinia Virus protein VP39"/>
    <property type="match status" value="1"/>
</dbReference>
<keyword evidence="1" id="KW-0808">Transferase</keyword>
<dbReference type="EC" id="2.1.1.137" evidence="4"/>
<dbReference type="PANTHER" id="PTHR43675">
    <property type="entry name" value="ARSENITE METHYLTRANSFERASE"/>
    <property type="match status" value="1"/>
</dbReference>
<dbReference type="GO" id="GO:0030791">
    <property type="term" value="F:arsenite methyltransferase activity"/>
    <property type="evidence" value="ECO:0007669"/>
    <property type="project" value="UniProtKB-EC"/>
</dbReference>
<protein>
    <recommendedName>
        <fullName evidence="5">Arsenite methyltransferase</fullName>
        <ecNumber evidence="4">2.1.1.137</ecNumber>
    </recommendedName>
</protein>
<dbReference type="CDD" id="cd02440">
    <property type="entry name" value="AdoMet_MTases"/>
    <property type="match status" value="1"/>
</dbReference>
<dbReference type="Proteomes" id="UP001219901">
    <property type="component" value="Chromosome"/>
</dbReference>
<evidence type="ECO:0000313" key="12">
    <source>
        <dbReference type="Proteomes" id="UP001219901"/>
    </source>
</evidence>
<dbReference type="InterPro" id="IPR029063">
    <property type="entry name" value="SAM-dependent_MTases_sf"/>
</dbReference>
<keyword evidence="2" id="KW-0949">S-adenosyl-L-methionine</keyword>
<dbReference type="PANTHER" id="PTHR43675:SF8">
    <property type="entry name" value="ARSENITE METHYLTRANSFERASE"/>
    <property type="match status" value="1"/>
</dbReference>
<accession>A0AAJ5ZBR5</accession>
<evidence type="ECO:0000256" key="1">
    <source>
        <dbReference type="ARBA" id="ARBA00022679"/>
    </source>
</evidence>
<name>A0AAJ5ZBR5_9CHLR</name>
<comment type="catalytic activity">
    <reaction evidence="7">
        <text>arsenic triglutathione + 2 [thioredoxin]-dithiol + 2 S-adenosyl-L-methionine + H2O = dimethylarsinous acid + 2 [thioredoxin]-disulfide + 3 glutathione + 2 S-adenosyl-L-homocysteine + 2 H(+)</text>
        <dbReference type="Rhea" id="RHEA:69464"/>
        <dbReference type="Rhea" id="RHEA-COMP:10698"/>
        <dbReference type="Rhea" id="RHEA-COMP:10700"/>
        <dbReference type="ChEBI" id="CHEBI:15377"/>
        <dbReference type="ChEBI" id="CHEBI:15378"/>
        <dbReference type="ChEBI" id="CHEBI:23808"/>
        <dbReference type="ChEBI" id="CHEBI:29950"/>
        <dbReference type="ChEBI" id="CHEBI:50058"/>
        <dbReference type="ChEBI" id="CHEBI:57856"/>
        <dbReference type="ChEBI" id="CHEBI:57925"/>
        <dbReference type="ChEBI" id="CHEBI:59789"/>
        <dbReference type="ChEBI" id="CHEBI:183640"/>
        <dbReference type="EC" id="2.1.1.137"/>
    </reaction>
</comment>